<dbReference type="PANTHER" id="PTHR10177">
    <property type="entry name" value="CYCLINS"/>
    <property type="match status" value="1"/>
</dbReference>
<feature type="region of interest" description="Disordered" evidence="5">
    <location>
        <begin position="90"/>
        <end position="211"/>
    </location>
</feature>
<feature type="compositionally biased region" description="Acidic residues" evidence="5">
    <location>
        <begin position="195"/>
        <end position="211"/>
    </location>
</feature>
<dbReference type="EMBL" id="LNZH02000145">
    <property type="protein sequence ID" value="OCB89938.1"/>
    <property type="molecule type" value="Genomic_DNA"/>
</dbReference>
<dbReference type="CDD" id="cd20512">
    <property type="entry name" value="CYCLIN_CLBs_yeast_rpt2"/>
    <property type="match status" value="1"/>
</dbReference>
<comment type="caution">
    <text evidence="8">The sequence shown here is derived from an EMBL/GenBank/DDBJ whole genome shotgun (WGS) entry which is preliminary data.</text>
</comment>
<feature type="region of interest" description="Disordered" evidence="5">
    <location>
        <begin position="1"/>
        <end position="20"/>
    </location>
</feature>
<name>A0A9Q5I1H1_SANBA</name>
<dbReference type="SMART" id="SM01332">
    <property type="entry name" value="Cyclin_C"/>
    <property type="match status" value="1"/>
</dbReference>
<feature type="domain" description="Cyclin C-terminal" evidence="7">
    <location>
        <begin position="388"/>
        <end position="502"/>
    </location>
</feature>
<evidence type="ECO:0000259" key="7">
    <source>
        <dbReference type="SMART" id="SM01332"/>
    </source>
</evidence>
<dbReference type="InterPro" id="IPR039361">
    <property type="entry name" value="Cyclin"/>
</dbReference>
<dbReference type="FunFam" id="1.10.472.10:FF:000001">
    <property type="entry name" value="G2/mitotic-specific cyclin"/>
    <property type="match status" value="1"/>
</dbReference>
<feature type="domain" description="Cyclin-like" evidence="6">
    <location>
        <begin position="294"/>
        <end position="378"/>
    </location>
</feature>
<dbReference type="SUPFAM" id="SSF47954">
    <property type="entry name" value="Cyclin-like"/>
    <property type="match status" value="2"/>
</dbReference>
<dbReference type="InterPro" id="IPR048258">
    <property type="entry name" value="Cyclins_cyclin-box"/>
</dbReference>
<evidence type="ECO:0000313" key="9">
    <source>
        <dbReference type="Proteomes" id="UP000757232"/>
    </source>
</evidence>
<proteinExistence type="inferred from homology"/>
<dbReference type="InterPro" id="IPR013763">
    <property type="entry name" value="Cyclin-like_dom"/>
</dbReference>
<reference evidence="8" key="1">
    <citation type="submission" date="2016-06" db="EMBL/GenBank/DDBJ databases">
        <title>Draft Genome sequence of the fungus Inonotus baumii.</title>
        <authorList>
            <person name="Zhu H."/>
            <person name="Lin W."/>
        </authorList>
    </citation>
    <scope>NUCLEOTIDE SEQUENCE</scope>
    <source>
        <strain evidence="8">821</strain>
    </source>
</reference>
<keyword evidence="2 4" id="KW-0195">Cyclin</keyword>
<comment type="similarity">
    <text evidence="4">Belongs to the cyclin family.</text>
</comment>
<sequence length="523" mass="59170">MAFNTKPRPRIGPQRPKLVGDENANALVSKHVKQASVGGPIRVPIKIGPQRPALGEVNPNAINKHHSVKLPVQGLKGMIGLKRGRSATLDASSGAQRIPLGPIRPNVSVATSNTATARLPLRPQRPPVIRQSETAPELSKLTREPEPESEPEPEPEAEDDELGAKEDSMDVEEEEKEVAEQVAESHVVTEKEPIEAEPEAEAKDESEDDDEDVPVEFIWPAISPKAAEKYGKEIEHIQKTFHDEVDMSDTTMVSEYSEEIFDYMSKLELEMMPNPDYIQGQSDINWDMRQTLVDWLLQVHLRYYLLPETLWIAINLVDRFLSIRIVSVVKLQLVGVVAMFIAAKYEEILAPSVEEFVFMTEGGYTKEEILKGERIVMQTLDFKISSYCSPYSWVRRISKADEYDIQTRTLCKYIVEVTLLDYRFLRVKPSLVAAVGMYTARRMLGTDWNNAFVYYSGYTEAQLLTGHSYVIGKLLERGFDRQYVSRKYASKKYLKASVFAMNWARLNGTIPEAEKANEMVLEA</sequence>
<organism evidence="8 9">
    <name type="scientific">Sanghuangporus baumii</name>
    <name type="common">Phellinus baumii</name>
    <dbReference type="NCBI Taxonomy" id="108892"/>
    <lineage>
        <taxon>Eukaryota</taxon>
        <taxon>Fungi</taxon>
        <taxon>Dikarya</taxon>
        <taxon>Basidiomycota</taxon>
        <taxon>Agaricomycotina</taxon>
        <taxon>Agaricomycetes</taxon>
        <taxon>Hymenochaetales</taxon>
        <taxon>Hymenochaetaceae</taxon>
        <taxon>Sanghuangporus</taxon>
    </lineage>
</organism>
<accession>A0A9Q5I1H1</accession>
<dbReference type="OrthoDB" id="5590282at2759"/>
<feature type="domain" description="Cyclin-like" evidence="6">
    <location>
        <begin position="392"/>
        <end position="472"/>
    </location>
</feature>
<gene>
    <name evidence="8" type="ORF">A7U60_g2878</name>
</gene>
<evidence type="ECO:0000259" key="6">
    <source>
        <dbReference type="SMART" id="SM00385"/>
    </source>
</evidence>
<evidence type="ECO:0000256" key="5">
    <source>
        <dbReference type="SAM" id="MobiDB-lite"/>
    </source>
</evidence>
<evidence type="ECO:0000256" key="4">
    <source>
        <dbReference type="RuleBase" id="RU000383"/>
    </source>
</evidence>
<dbReference type="GO" id="GO:0051301">
    <property type="term" value="P:cell division"/>
    <property type="evidence" value="ECO:0007669"/>
    <property type="project" value="UniProtKB-KW"/>
</dbReference>
<keyword evidence="9" id="KW-1185">Reference proteome</keyword>
<dbReference type="AlphaFoldDB" id="A0A9Q5I1H1"/>
<dbReference type="InterPro" id="IPR004367">
    <property type="entry name" value="Cyclin_C-dom"/>
</dbReference>
<evidence type="ECO:0000256" key="3">
    <source>
        <dbReference type="ARBA" id="ARBA00023306"/>
    </source>
</evidence>
<dbReference type="PROSITE" id="PS00292">
    <property type="entry name" value="CYCLINS"/>
    <property type="match status" value="1"/>
</dbReference>
<dbReference type="Pfam" id="PF02984">
    <property type="entry name" value="Cyclin_C"/>
    <property type="match status" value="1"/>
</dbReference>
<dbReference type="Gene3D" id="1.10.472.10">
    <property type="entry name" value="Cyclin-like"/>
    <property type="match status" value="2"/>
</dbReference>
<feature type="compositionally biased region" description="Acidic residues" evidence="5">
    <location>
        <begin position="147"/>
        <end position="161"/>
    </location>
</feature>
<protein>
    <recommendedName>
        <fullName evidence="10">Cyclin N-terminal domain-containing protein</fullName>
    </recommendedName>
</protein>
<dbReference type="Proteomes" id="UP000757232">
    <property type="component" value="Unassembled WGS sequence"/>
</dbReference>
<dbReference type="InterPro" id="IPR006671">
    <property type="entry name" value="Cyclin_N"/>
</dbReference>
<dbReference type="Pfam" id="PF00134">
    <property type="entry name" value="Cyclin_N"/>
    <property type="match status" value="1"/>
</dbReference>
<evidence type="ECO:0000256" key="2">
    <source>
        <dbReference type="ARBA" id="ARBA00023127"/>
    </source>
</evidence>
<evidence type="ECO:0008006" key="10">
    <source>
        <dbReference type="Google" id="ProtNLM"/>
    </source>
</evidence>
<dbReference type="SMART" id="SM00385">
    <property type="entry name" value="CYCLIN"/>
    <property type="match status" value="2"/>
</dbReference>
<dbReference type="InterPro" id="IPR036915">
    <property type="entry name" value="Cyclin-like_sf"/>
</dbReference>
<evidence type="ECO:0000256" key="1">
    <source>
        <dbReference type="ARBA" id="ARBA00022618"/>
    </source>
</evidence>
<keyword evidence="3" id="KW-0131">Cell cycle</keyword>
<evidence type="ECO:0000313" key="8">
    <source>
        <dbReference type="EMBL" id="OCB89938.1"/>
    </source>
</evidence>
<keyword evidence="1" id="KW-0132">Cell division</keyword>